<name>A0A9D7SGG2_9BACT</name>
<evidence type="ECO:0000256" key="1">
    <source>
        <dbReference type="SAM" id="Phobius"/>
    </source>
</evidence>
<feature type="domain" description="PilZ" evidence="2">
    <location>
        <begin position="8"/>
        <end position="101"/>
    </location>
</feature>
<keyword evidence="1" id="KW-0812">Transmembrane</keyword>
<evidence type="ECO:0000313" key="3">
    <source>
        <dbReference type="EMBL" id="MBK9796371.1"/>
    </source>
</evidence>
<keyword evidence="1" id="KW-0472">Membrane</keyword>
<reference evidence="3" key="1">
    <citation type="submission" date="2020-10" db="EMBL/GenBank/DDBJ databases">
        <title>Connecting structure to function with the recovery of over 1000 high-quality activated sludge metagenome-assembled genomes encoding full-length rRNA genes using long-read sequencing.</title>
        <authorList>
            <person name="Singleton C.M."/>
            <person name="Petriglieri F."/>
            <person name="Kristensen J.M."/>
            <person name="Kirkegaard R.H."/>
            <person name="Michaelsen T.Y."/>
            <person name="Andersen M.H."/>
            <person name="Karst S.M."/>
            <person name="Dueholm M.S."/>
            <person name="Nielsen P.H."/>
            <person name="Albertsen M."/>
        </authorList>
    </citation>
    <scope>NUCLEOTIDE SEQUENCE</scope>
    <source>
        <strain evidence="3">Skiv_18-Q3-R9-52_MAXAC.067</strain>
    </source>
</reference>
<evidence type="ECO:0000259" key="2">
    <source>
        <dbReference type="Pfam" id="PF07238"/>
    </source>
</evidence>
<dbReference type="SUPFAM" id="SSF141371">
    <property type="entry name" value="PilZ domain-like"/>
    <property type="match status" value="1"/>
</dbReference>
<accession>A0A9D7SGG2</accession>
<sequence length="210" mass="22864">MSPFDDSRTCGRIPIAQPVQLVPRGRSATYALVLNISLGGLLLSAAPSLPVGSPCKLVIPPAGDTIGAKILVEGTVIRNDSHGMAIRFANQLEGSTFEAIARQPAMSLMSSIAAAYLNYFKVSQNKNFQGSQELLGVSPSVFRRVFLTSFTLCIPLAILPVWVLKDSMYMIPDWLKIMMSFGYAAVWFAVIQPLVDLSVFRVISKRAFHA</sequence>
<dbReference type="EMBL" id="JADKIO010000006">
    <property type="protein sequence ID" value="MBK9796371.1"/>
    <property type="molecule type" value="Genomic_DNA"/>
</dbReference>
<proteinExistence type="predicted"/>
<dbReference type="Pfam" id="PF07238">
    <property type="entry name" value="PilZ"/>
    <property type="match status" value="1"/>
</dbReference>
<organism evidence="3 4">
    <name type="scientific">Candidatus Geothrix skivensis</name>
    <dbReference type="NCBI Taxonomy" id="2954439"/>
    <lineage>
        <taxon>Bacteria</taxon>
        <taxon>Pseudomonadati</taxon>
        <taxon>Acidobacteriota</taxon>
        <taxon>Holophagae</taxon>
        <taxon>Holophagales</taxon>
        <taxon>Holophagaceae</taxon>
        <taxon>Geothrix</taxon>
    </lineage>
</organism>
<protein>
    <submittedName>
        <fullName evidence="3">PilZ domain-containing protein</fullName>
    </submittedName>
</protein>
<dbReference type="InterPro" id="IPR009875">
    <property type="entry name" value="PilZ_domain"/>
</dbReference>
<gene>
    <name evidence="3" type="ORF">IPP58_07715</name>
</gene>
<dbReference type="GO" id="GO:0035438">
    <property type="term" value="F:cyclic-di-GMP binding"/>
    <property type="evidence" value="ECO:0007669"/>
    <property type="project" value="InterPro"/>
</dbReference>
<dbReference type="AlphaFoldDB" id="A0A9D7SGG2"/>
<evidence type="ECO:0000313" key="4">
    <source>
        <dbReference type="Proteomes" id="UP000886657"/>
    </source>
</evidence>
<feature type="transmembrane region" description="Helical" evidence="1">
    <location>
        <begin position="184"/>
        <end position="203"/>
    </location>
</feature>
<dbReference type="Gene3D" id="2.40.10.220">
    <property type="entry name" value="predicted glycosyltransferase like domains"/>
    <property type="match status" value="1"/>
</dbReference>
<feature type="transmembrane region" description="Helical" evidence="1">
    <location>
        <begin position="145"/>
        <end position="164"/>
    </location>
</feature>
<keyword evidence="1" id="KW-1133">Transmembrane helix</keyword>
<comment type="caution">
    <text evidence="3">The sequence shown here is derived from an EMBL/GenBank/DDBJ whole genome shotgun (WGS) entry which is preliminary data.</text>
</comment>
<dbReference type="Proteomes" id="UP000886657">
    <property type="component" value="Unassembled WGS sequence"/>
</dbReference>